<evidence type="ECO:0000313" key="14">
    <source>
        <dbReference type="Proteomes" id="UP001420932"/>
    </source>
</evidence>
<dbReference type="InterPro" id="IPR006155">
    <property type="entry name" value="Josephin"/>
</dbReference>
<dbReference type="InterPro" id="IPR033865">
    <property type="entry name" value="Ataxin-3"/>
</dbReference>
<evidence type="ECO:0000313" key="13">
    <source>
        <dbReference type="EMBL" id="KAK9098423.1"/>
    </source>
</evidence>
<feature type="domain" description="Josephin" evidence="12">
    <location>
        <begin position="14"/>
        <end position="339"/>
    </location>
</feature>
<evidence type="ECO:0000256" key="10">
    <source>
        <dbReference type="ARBA" id="ARBA00023242"/>
    </source>
</evidence>
<comment type="subcellular location">
    <subcellularLocation>
        <location evidence="2">Nucleus</location>
    </subcellularLocation>
</comment>
<dbReference type="Proteomes" id="UP001420932">
    <property type="component" value="Unassembled WGS sequence"/>
</dbReference>
<dbReference type="EC" id="3.4.19.12" evidence="3"/>
<keyword evidence="9" id="KW-0804">Transcription</keyword>
<feature type="compositionally biased region" description="Polar residues" evidence="11">
    <location>
        <begin position="328"/>
        <end position="338"/>
    </location>
</feature>
<dbReference type="GO" id="GO:0004843">
    <property type="term" value="F:cysteine-type deubiquitinase activity"/>
    <property type="evidence" value="ECO:0007669"/>
    <property type="project" value="UniProtKB-EC"/>
</dbReference>
<keyword evidence="5" id="KW-0833">Ubl conjugation pathway</keyword>
<dbReference type="SMART" id="SM01246">
    <property type="entry name" value="Josephin"/>
    <property type="match status" value="1"/>
</dbReference>
<name>A0AAP0EYW3_9MAGN</name>
<dbReference type="GO" id="GO:0006508">
    <property type="term" value="P:proteolysis"/>
    <property type="evidence" value="ECO:0007669"/>
    <property type="project" value="UniProtKB-KW"/>
</dbReference>
<evidence type="ECO:0000256" key="8">
    <source>
        <dbReference type="ARBA" id="ARBA00023015"/>
    </source>
</evidence>
<keyword evidence="10" id="KW-0539">Nucleus</keyword>
<keyword evidence="8" id="KW-0805">Transcription regulation</keyword>
<dbReference type="GO" id="GO:0005634">
    <property type="term" value="C:nucleus"/>
    <property type="evidence" value="ECO:0007669"/>
    <property type="project" value="UniProtKB-SubCell"/>
</dbReference>
<accession>A0AAP0EYW3</accession>
<evidence type="ECO:0000256" key="4">
    <source>
        <dbReference type="ARBA" id="ARBA00022670"/>
    </source>
</evidence>
<reference evidence="13 14" key="1">
    <citation type="submission" date="2024-01" db="EMBL/GenBank/DDBJ databases">
        <title>Genome assemblies of Stephania.</title>
        <authorList>
            <person name="Yang L."/>
        </authorList>
    </citation>
    <scope>NUCLEOTIDE SEQUENCE [LARGE SCALE GENOMIC DNA]</scope>
    <source>
        <strain evidence="13">YNDBR</strain>
        <tissue evidence="13">Leaf</tissue>
    </source>
</reference>
<sequence length="375" mass="42436">MDGPINGGMLYHEVHESKLCAVHCVNTVLQGPFFSEFDFAALAFDLDRTERQMMIQSSAISRGLAVLATSRRVCRRRLPEIGASEALSRHRCSSHPKPSSLFPLDLSAAFIKPNFRILQRSFLIHLQLDKWGMFSLQIVVPRQMILRERNITEHVKSISHRFQDGIKAFSDSPIIGEIRGNGLILGTEFTDNKSPNASEELPRAELNFNNQDIQRCPFFRNINIPTNFSLLSPVNFPMPAKLQMRRQELTQTTPDQPVDDEAVYYKVAGECPKECVYSLRSLWRKKRKYVDPDASASQQQNSDPLLIRDGSETEYNNSVSDPLLIKNGSETESNNSVSDPLLIRDGSETELLYSVFDPSLISNESETECNYNCTL</sequence>
<evidence type="ECO:0000256" key="9">
    <source>
        <dbReference type="ARBA" id="ARBA00023163"/>
    </source>
</evidence>
<organism evidence="13 14">
    <name type="scientific">Stephania yunnanensis</name>
    <dbReference type="NCBI Taxonomy" id="152371"/>
    <lineage>
        <taxon>Eukaryota</taxon>
        <taxon>Viridiplantae</taxon>
        <taxon>Streptophyta</taxon>
        <taxon>Embryophyta</taxon>
        <taxon>Tracheophyta</taxon>
        <taxon>Spermatophyta</taxon>
        <taxon>Magnoliopsida</taxon>
        <taxon>Ranunculales</taxon>
        <taxon>Menispermaceae</taxon>
        <taxon>Menispermoideae</taxon>
        <taxon>Cissampelideae</taxon>
        <taxon>Stephania</taxon>
    </lineage>
</organism>
<evidence type="ECO:0000256" key="1">
    <source>
        <dbReference type="ARBA" id="ARBA00000707"/>
    </source>
</evidence>
<keyword evidence="6" id="KW-0378">Hydrolase</keyword>
<comment type="caution">
    <text evidence="13">The sequence shown here is derived from an EMBL/GenBank/DDBJ whole genome shotgun (WGS) entry which is preliminary data.</text>
</comment>
<dbReference type="GO" id="GO:0016579">
    <property type="term" value="P:protein deubiquitination"/>
    <property type="evidence" value="ECO:0007669"/>
    <property type="project" value="InterPro"/>
</dbReference>
<evidence type="ECO:0000256" key="11">
    <source>
        <dbReference type="SAM" id="MobiDB-lite"/>
    </source>
</evidence>
<dbReference type="Pfam" id="PF02099">
    <property type="entry name" value="Josephin"/>
    <property type="match status" value="1"/>
</dbReference>
<comment type="catalytic activity">
    <reaction evidence="1">
        <text>Thiol-dependent hydrolysis of ester, thioester, amide, peptide and isopeptide bonds formed by the C-terminal Gly of ubiquitin (a 76-residue protein attached to proteins as an intracellular targeting signal).</text>
        <dbReference type="EC" id="3.4.19.12"/>
    </reaction>
</comment>
<evidence type="ECO:0000256" key="6">
    <source>
        <dbReference type="ARBA" id="ARBA00022801"/>
    </source>
</evidence>
<feature type="region of interest" description="Disordered" evidence="11">
    <location>
        <begin position="290"/>
        <end position="341"/>
    </location>
</feature>
<dbReference type="AlphaFoldDB" id="A0AAP0EYW3"/>
<evidence type="ECO:0000256" key="5">
    <source>
        <dbReference type="ARBA" id="ARBA00022786"/>
    </source>
</evidence>
<protein>
    <recommendedName>
        <fullName evidence="3">ubiquitinyl hydrolase 1</fullName>
        <ecNumber evidence="3">3.4.19.12</ecNumber>
    </recommendedName>
</protein>
<proteinExistence type="predicted"/>
<keyword evidence="7" id="KW-0788">Thiol protease</keyword>
<evidence type="ECO:0000256" key="7">
    <source>
        <dbReference type="ARBA" id="ARBA00022807"/>
    </source>
</evidence>
<evidence type="ECO:0000259" key="12">
    <source>
        <dbReference type="SMART" id="SM01246"/>
    </source>
</evidence>
<evidence type="ECO:0000256" key="3">
    <source>
        <dbReference type="ARBA" id="ARBA00012759"/>
    </source>
</evidence>
<dbReference type="EMBL" id="JBBNAF010000011">
    <property type="protein sequence ID" value="KAK9098423.1"/>
    <property type="molecule type" value="Genomic_DNA"/>
</dbReference>
<keyword evidence="14" id="KW-1185">Reference proteome</keyword>
<dbReference type="InterPro" id="IPR015422">
    <property type="entry name" value="PyrdxlP-dep_Trfase_small"/>
</dbReference>
<dbReference type="PANTHER" id="PTHR14159:SF0">
    <property type="entry name" value="ATAXIN-3-RELATED"/>
    <property type="match status" value="1"/>
</dbReference>
<keyword evidence="4" id="KW-0645">Protease</keyword>
<gene>
    <name evidence="13" type="ORF">Syun_025468</name>
</gene>
<dbReference type="PANTHER" id="PTHR14159">
    <property type="entry name" value="ATAXIN-3-RELATED"/>
    <property type="match status" value="1"/>
</dbReference>
<evidence type="ECO:0000256" key="2">
    <source>
        <dbReference type="ARBA" id="ARBA00004123"/>
    </source>
</evidence>
<dbReference type="Gene3D" id="3.90.1150.10">
    <property type="entry name" value="Aspartate Aminotransferase, domain 1"/>
    <property type="match status" value="1"/>
</dbReference>